<evidence type="ECO:0000256" key="10">
    <source>
        <dbReference type="PIRSR" id="PIRSR001415-1"/>
    </source>
</evidence>
<keyword evidence="12" id="KW-0862">Zinc</keyword>
<evidence type="ECO:0000256" key="2">
    <source>
        <dbReference type="ARBA" id="ARBA00008055"/>
    </source>
</evidence>
<dbReference type="SMART" id="SM01004">
    <property type="entry name" value="ALAD"/>
    <property type="match status" value="1"/>
</dbReference>
<dbReference type="PIRSF" id="PIRSF001415">
    <property type="entry name" value="Porphbilin_synth"/>
    <property type="match status" value="1"/>
</dbReference>
<evidence type="ECO:0000256" key="12">
    <source>
        <dbReference type="PIRSR" id="PIRSR001415-3"/>
    </source>
</evidence>
<evidence type="ECO:0000256" key="3">
    <source>
        <dbReference type="ARBA" id="ARBA00012053"/>
    </source>
</evidence>
<evidence type="ECO:0000256" key="11">
    <source>
        <dbReference type="PIRSR" id="PIRSR001415-2"/>
    </source>
</evidence>
<feature type="active site" description="Schiff-base intermediate with substrate" evidence="10">
    <location>
        <position position="240"/>
    </location>
</feature>
<dbReference type="RefSeq" id="WP_135759042.1">
    <property type="nucleotide sequence ID" value="NZ_RQHW01000010.1"/>
</dbReference>
<organism evidence="14 15">
    <name type="scientific">Leptospira idonii</name>
    <dbReference type="NCBI Taxonomy" id="1193500"/>
    <lineage>
        <taxon>Bacteria</taxon>
        <taxon>Pseudomonadati</taxon>
        <taxon>Spirochaetota</taxon>
        <taxon>Spirochaetia</taxon>
        <taxon>Leptospirales</taxon>
        <taxon>Leptospiraceae</taxon>
        <taxon>Leptospira</taxon>
    </lineage>
</organism>
<dbReference type="PANTHER" id="PTHR11458:SF0">
    <property type="entry name" value="DELTA-AMINOLEVULINIC ACID DEHYDRATASE"/>
    <property type="match status" value="1"/>
</dbReference>
<keyword evidence="5" id="KW-0350">Heme biosynthesis</keyword>
<dbReference type="OrthoDB" id="9805001at2"/>
<comment type="catalytic activity">
    <reaction evidence="9">
        <text>2 5-aminolevulinate = porphobilinogen + 2 H2O + H(+)</text>
        <dbReference type="Rhea" id="RHEA:24064"/>
        <dbReference type="ChEBI" id="CHEBI:15377"/>
        <dbReference type="ChEBI" id="CHEBI:15378"/>
        <dbReference type="ChEBI" id="CHEBI:58126"/>
        <dbReference type="ChEBI" id="CHEBI:356416"/>
        <dbReference type="EC" id="4.2.1.24"/>
    </reaction>
</comment>
<gene>
    <name evidence="14" type="primary">hemB</name>
    <name evidence="14" type="ORF">EHS15_02890</name>
</gene>
<dbReference type="PRINTS" id="PR00144">
    <property type="entry name" value="DALDHYDRTASE"/>
</dbReference>
<evidence type="ECO:0000256" key="4">
    <source>
        <dbReference type="ARBA" id="ARBA00020771"/>
    </source>
</evidence>
<feature type="binding site" evidence="11">
    <location>
        <position position="209"/>
    </location>
    <ligand>
        <name>5-aminolevulinate</name>
        <dbReference type="ChEBI" id="CHEBI:356416"/>
        <label>1</label>
    </ligand>
</feature>
<comment type="pathway">
    <text evidence="1">Porphyrin-containing compound metabolism; protoporphyrin-IX biosynthesis; coproporphyrinogen-III from 5-aminolevulinate: step 1/4.</text>
</comment>
<evidence type="ECO:0000256" key="13">
    <source>
        <dbReference type="RuleBase" id="RU004161"/>
    </source>
</evidence>
<evidence type="ECO:0000256" key="9">
    <source>
        <dbReference type="ARBA" id="ARBA00047651"/>
    </source>
</evidence>
<dbReference type="AlphaFoldDB" id="A0A4R9M3U9"/>
<keyword evidence="12" id="KW-0479">Metal-binding</keyword>
<dbReference type="GO" id="GO:0008270">
    <property type="term" value="F:zinc ion binding"/>
    <property type="evidence" value="ECO:0007669"/>
    <property type="project" value="TreeGrafter"/>
</dbReference>
<comment type="similarity">
    <text evidence="2 13">Belongs to the ALAD family.</text>
</comment>
<dbReference type="Gene3D" id="3.20.20.70">
    <property type="entry name" value="Aldolase class I"/>
    <property type="match status" value="1"/>
</dbReference>
<feature type="binding site" evidence="11">
    <location>
        <position position="197"/>
    </location>
    <ligand>
        <name>5-aminolevulinate</name>
        <dbReference type="ChEBI" id="CHEBI:356416"/>
        <label>1</label>
    </ligand>
</feature>
<evidence type="ECO:0000256" key="6">
    <source>
        <dbReference type="ARBA" id="ARBA00023239"/>
    </source>
</evidence>
<dbReference type="EMBL" id="RQHW01000010">
    <property type="protein sequence ID" value="TGN20555.1"/>
    <property type="molecule type" value="Genomic_DNA"/>
</dbReference>
<keyword evidence="7" id="KW-0627">Porphyrin biosynthesis</keyword>
<evidence type="ECO:0000313" key="15">
    <source>
        <dbReference type="Proteomes" id="UP000298058"/>
    </source>
</evidence>
<feature type="binding site" evidence="11">
    <location>
        <position position="266"/>
    </location>
    <ligand>
        <name>5-aminolevulinate</name>
        <dbReference type="ChEBI" id="CHEBI:356416"/>
        <label>2</label>
    </ligand>
</feature>
<evidence type="ECO:0000256" key="5">
    <source>
        <dbReference type="ARBA" id="ARBA00023133"/>
    </source>
</evidence>
<name>A0A4R9M3U9_9LEPT</name>
<dbReference type="PANTHER" id="PTHR11458">
    <property type="entry name" value="DELTA-AMINOLEVULINIC ACID DEHYDRATASE"/>
    <property type="match status" value="1"/>
</dbReference>
<dbReference type="GO" id="GO:0004655">
    <property type="term" value="F:porphobilinogen synthase activity"/>
    <property type="evidence" value="ECO:0007669"/>
    <property type="project" value="UniProtKB-EC"/>
</dbReference>
<accession>A0A4R9M3U9</accession>
<feature type="binding site" evidence="12">
    <location>
        <position position="111"/>
    </location>
    <ligand>
        <name>Zn(2+)</name>
        <dbReference type="ChEBI" id="CHEBI:29105"/>
        <note>catalytic</note>
    </ligand>
</feature>
<dbReference type="NCBIfam" id="NF006762">
    <property type="entry name" value="PRK09283.1"/>
    <property type="match status" value="1"/>
</dbReference>
<dbReference type="Proteomes" id="UP000298058">
    <property type="component" value="Unassembled WGS sequence"/>
</dbReference>
<dbReference type="GO" id="GO:0005829">
    <property type="term" value="C:cytosol"/>
    <property type="evidence" value="ECO:0007669"/>
    <property type="project" value="TreeGrafter"/>
</dbReference>
<evidence type="ECO:0000313" key="14">
    <source>
        <dbReference type="EMBL" id="TGN20555.1"/>
    </source>
</evidence>
<proteinExistence type="inferred from homology"/>
<dbReference type="InterPro" id="IPR013785">
    <property type="entry name" value="Aldolase_TIM"/>
</dbReference>
<reference evidence="14" key="1">
    <citation type="journal article" date="2019" name="PLoS Negl. Trop. Dis.">
        <title>Revisiting the worldwide diversity of Leptospira species in the environment.</title>
        <authorList>
            <person name="Vincent A.T."/>
            <person name="Schiettekatte O."/>
            <person name="Bourhy P."/>
            <person name="Veyrier F.J."/>
            <person name="Picardeau M."/>
        </authorList>
    </citation>
    <scope>NUCLEOTIDE SEQUENCE [LARGE SCALE GENOMIC DNA]</scope>
    <source>
        <strain evidence="14">201300427</strain>
    </source>
</reference>
<evidence type="ECO:0000256" key="8">
    <source>
        <dbReference type="ARBA" id="ARBA00032837"/>
    </source>
</evidence>
<dbReference type="GO" id="GO:0006782">
    <property type="term" value="P:protoporphyrinogen IX biosynthetic process"/>
    <property type="evidence" value="ECO:0007669"/>
    <property type="project" value="UniProtKB-UniPathway"/>
</dbReference>
<dbReference type="InterPro" id="IPR001731">
    <property type="entry name" value="ALAD"/>
</dbReference>
<keyword evidence="6 14" id="KW-0456">Lyase</keyword>
<sequence length="315" mass="35075">MNLRRTKHHEALRNLSDSGSLNYKKMIQPLFVVEGLSEKEPVPGLNNVYRDTESSLLKQIESDTKNGTDQFLLFTVPKHKSDSEFSSEFYNRAISSVKKEFPHIFLWLDTCLCSVTTHGHCGHVNSDGTVDNAKSVERLSRLALLYAEAGADGIAPSDMMDGRVASHRKILDTKGFHLTPIMSYSTKFKSSFYGPFRGAAESSPGFGDRSTYQLDVRDRETAISASIRDKEEGADYLMLKPGITSLDLVAPIKEATKLPLGAYQVSGEFASIELLAENGFLKREDGILETWNVFRRAGVSFLITYAAREGKKLFL</sequence>
<comment type="caution">
    <text evidence="14">The sequence shown here is derived from an EMBL/GenBank/DDBJ whole genome shotgun (WGS) entry which is preliminary data.</text>
</comment>
<feature type="binding site" evidence="12">
    <location>
        <position position="113"/>
    </location>
    <ligand>
        <name>Zn(2+)</name>
        <dbReference type="ChEBI" id="CHEBI:29105"/>
        <note>catalytic</note>
    </ligand>
</feature>
<dbReference type="UniPathway" id="UPA00251">
    <property type="reaction ID" value="UER00318"/>
</dbReference>
<evidence type="ECO:0000256" key="1">
    <source>
        <dbReference type="ARBA" id="ARBA00004694"/>
    </source>
</evidence>
<feature type="binding site" evidence="11">
    <location>
        <position position="305"/>
    </location>
    <ligand>
        <name>5-aminolevulinate</name>
        <dbReference type="ChEBI" id="CHEBI:356416"/>
        <label>2</label>
    </ligand>
</feature>
<feature type="active site" description="Schiff-base intermediate with substrate" evidence="10">
    <location>
        <position position="187"/>
    </location>
</feature>
<dbReference type="SUPFAM" id="SSF51569">
    <property type="entry name" value="Aldolase"/>
    <property type="match status" value="1"/>
</dbReference>
<dbReference type="EC" id="4.2.1.24" evidence="3"/>
<feature type="binding site" evidence="12">
    <location>
        <position position="121"/>
    </location>
    <ligand>
        <name>Zn(2+)</name>
        <dbReference type="ChEBI" id="CHEBI:29105"/>
        <note>catalytic</note>
    </ligand>
</feature>
<keyword evidence="15" id="KW-1185">Reference proteome</keyword>
<protein>
    <recommendedName>
        <fullName evidence="4">Delta-aminolevulinic acid dehydratase</fullName>
        <ecNumber evidence="3">4.2.1.24</ecNumber>
    </recommendedName>
    <alternativeName>
        <fullName evidence="8">Porphobilinogen synthase</fullName>
    </alternativeName>
</protein>
<evidence type="ECO:0000256" key="7">
    <source>
        <dbReference type="ARBA" id="ARBA00023244"/>
    </source>
</evidence>
<dbReference type="Pfam" id="PF00490">
    <property type="entry name" value="ALAD"/>
    <property type="match status" value="1"/>
</dbReference>